<proteinExistence type="predicted"/>
<accession>I4ETW8</accession>
<organism evidence="2 3">
    <name type="scientific">Modestobacter italicus (strain DSM 44449 / CECT 9708 / BC 501)</name>
    <dbReference type="NCBI Taxonomy" id="2732864"/>
    <lineage>
        <taxon>Bacteria</taxon>
        <taxon>Bacillati</taxon>
        <taxon>Actinomycetota</taxon>
        <taxon>Actinomycetes</taxon>
        <taxon>Geodermatophilales</taxon>
        <taxon>Geodermatophilaceae</taxon>
        <taxon>Modestobacter</taxon>
    </lineage>
</organism>
<name>I4ETW8_MODI5</name>
<keyword evidence="3" id="KW-1185">Reference proteome</keyword>
<protein>
    <submittedName>
        <fullName evidence="2">Uncharacterized protein</fullName>
    </submittedName>
</protein>
<sequence>MIVAKLPRPTGFMHCTRSGDARRASHLQFHPPARGRRGAAGVAVSTAEPVRPRRRRTGCLSRRVRRLGTV</sequence>
<dbReference type="KEGG" id="mmar:MODMU_1382"/>
<reference evidence="2 3" key="1">
    <citation type="journal article" date="2012" name="J. Bacteriol.">
        <title>Genome Sequence of Radiation-Resistant Modestobacter marinus Strain BC501, a Representative Actinobacterium That Thrives on Calcareous Stone Surfaces.</title>
        <authorList>
            <person name="Normand P."/>
            <person name="Gury J."/>
            <person name="Pujic P."/>
            <person name="Chouaia B."/>
            <person name="Crotti E."/>
            <person name="Brusetti L."/>
            <person name="Daffonchio D."/>
            <person name="Vacherie B."/>
            <person name="Barbe V."/>
            <person name="Medigue C."/>
            <person name="Calteau A."/>
            <person name="Ghodhbane-Gtari F."/>
            <person name="Essoussi I."/>
            <person name="Nouioui I."/>
            <person name="Abbassi-Ghozzi I."/>
            <person name="Gtari M."/>
        </authorList>
    </citation>
    <scope>NUCLEOTIDE SEQUENCE [LARGE SCALE GENOMIC DNA]</scope>
    <source>
        <strain evidence="3">BC 501</strain>
    </source>
</reference>
<evidence type="ECO:0000313" key="2">
    <source>
        <dbReference type="EMBL" id="CCH86831.1"/>
    </source>
</evidence>
<dbReference type="Proteomes" id="UP000006461">
    <property type="component" value="Chromosome"/>
</dbReference>
<dbReference type="HOGENOM" id="CLU_2753440_0_0_11"/>
<feature type="region of interest" description="Disordered" evidence="1">
    <location>
        <begin position="31"/>
        <end position="53"/>
    </location>
</feature>
<dbReference type="STRING" id="477641.MODMU_1382"/>
<dbReference type="EMBL" id="FO203431">
    <property type="protein sequence ID" value="CCH86831.1"/>
    <property type="molecule type" value="Genomic_DNA"/>
</dbReference>
<evidence type="ECO:0000313" key="3">
    <source>
        <dbReference type="Proteomes" id="UP000006461"/>
    </source>
</evidence>
<evidence type="ECO:0000256" key="1">
    <source>
        <dbReference type="SAM" id="MobiDB-lite"/>
    </source>
</evidence>
<gene>
    <name evidence="2" type="ordered locus">MODMU_1382</name>
</gene>
<dbReference type="AlphaFoldDB" id="I4ETW8"/>